<evidence type="ECO:0000313" key="3">
    <source>
        <dbReference type="Proteomes" id="UP000823388"/>
    </source>
</evidence>
<gene>
    <name evidence="2" type="ORF">PVAP13_5NG642732</name>
</gene>
<comment type="caution">
    <text evidence="2">The sequence shown here is derived from an EMBL/GenBank/DDBJ whole genome shotgun (WGS) entry which is preliminary data.</text>
</comment>
<dbReference type="AlphaFoldDB" id="A0A8T0SDE1"/>
<keyword evidence="3" id="KW-1185">Reference proteome</keyword>
<evidence type="ECO:0000313" key="2">
    <source>
        <dbReference type="EMBL" id="KAG2594399.1"/>
    </source>
</evidence>
<feature type="compositionally biased region" description="Basic residues" evidence="1">
    <location>
        <begin position="195"/>
        <end position="205"/>
    </location>
</feature>
<reference evidence="2" key="1">
    <citation type="submission" date="2020-05" db="EMBL/GenBank/DDBJ databases">
        <title>WGS assembly of Panicum virgatum.</title>
        <authorList>
            <person name="Lovell J.T."/>
            <person name="Jenkins J."/>
            <person name="Shu S."/>
            <person name="Juenger T.E."/>
            <person name="Schmutz J."/>
        </authorList>
    </citation>
    <scope>NUCLEOTIDE SEQUENCE</scope>
    <source>
        <strain evidence="2">AP13</strain>
    </source>
</reference>
<accession>A0A8T0SDE1</accession>
<evidence type="ECO:0000256" key="1">
    <source>
        <dbReference type="SAM" id="MobiDB-lite"/>
    </source>
</evidence>
<name>A0A8T0SDE1_PANVG</name>
<sequence length="205" mass="22199">LRCTRPPVPIAGITEQISQDLKVHQSFHTTSALTSHDVLPAAPRDAVSPDEASDAGSPSRHRYPAMRRHALFVREAPRGAPANPGRRRRHSSRRQGGAPDLGYSERRHSGGRRTRPSATSLTDPPRRVRPPLPPPTARGPPSRASSSARPPARASSSARLHASFSSARPSARASLSPTRDALAATALEMEEGAAPRRRRRRGIQR</sequence>
<feature type="region of interest" description="Disordered" evidence="1">
    <location>
        <begin position="32"/>
        <end position="205"/>
    </location>
</feature>
<feature type="compositionally biased region" description="Low complexity" evidence="1">
    <location>
        <begin position="139"/>
        <end position="177"/>
    </location>
</feature>
<dbReference type="Proteomes" id="UP000823388">
    <property type="component" value="Chromosome 5N"/>
</dbReference>
<protein>
    <submittedName>
        <fullName evidence="2">Uncharacterized protein</fullName>
    </submittedName>
</protein>
<organism evidence="2 3">
    <name type="scientific">Panicum virgatum</name>
    <name type="common">Blackwell switchgrass</name>
    <dbReference type="NCBI Taxonomy" id="38727"/>
    <lineage>
        <taxon>Eukaryota</taxon>
        <taxon>Viridiplantae</taxon>
        <taxon>Streptophyta</taxon>
        <taxon>Embryophyta</taxon>
        <taxon>Tracheophyta</taxon>
        <taxon>Spermatophyta</taxon>
        <taxon>Magnoliopsida</taxon>
        <taxon>Liliopsida</taxon>
        <taxon>Poales</taxon>
        <taxon>Poaceae</taxon>
        <taxon>PACMAD clade</taxon>
        <taxon>Panicoideae</taxon>
        <taxon>Panicodae</taxon>
        <taxon>Paniceae</taxon>
        <taxon>Panicinae</taxon>
        <taxon>Panicum</taxon>
        <taxon>Panicum sect. Hiantes</taxon>
    </lineage>
</organism>
<proteinExistence type="predicted"/>
<feature type="non-terminal residue" evidence="2">
    <location>
        <position position="1"/>
    </location>
</feature>
<feature type="compositionally biased region" description="Basic residues" evidence="1">
    <location>
        <begin position="59"/>
        <end position="71"/>
    </location>
</feature>
<dbReference type="EMBL" id="CM029046">
    <property type="protein sequence ID" value="KAG2594399.1"/>
    <property type="molecule type" value="Genomic_DNA"/>
</dbReference>